<protein>
    <recommendedName>
        <fullName evidence="3">TIR domain-containing protein</fullName>
    </recommendedName>
</protein>
<evidence type="ECO:0000313" key="1">
    <source>
        <dbReference type="EMBL" id="CAK9049949.1"/>
    </source>
</evidence>
<gene>
    <name evidence="1" type="ORF">CCMP2556_LOCUS25506</name>
</gene>
<evidence type="ECO:0008006" key="3">
    <source>
        <dbReference type="Google" id="ProtNLM"/>
    </source>
</evidence>
<keyword evidence="2" id="KW-1185">Reference proteome</keyword>
<proteinExistence type="predicted"/>
<sequence length="188" mass="21129">MELQKRGSRFTTFVDCDDLNDLTRLFSYVGQDTETLVVLASPDILTRKWCVGEICTARIQRRGEASNSESQSANPDKTFIESYSSIVPDITELANYNLGLVAAWFDSSLFSTPHPAGTGLASTPQKQLLAISRFDWNWNGTPSPLIEHELKPEVFHLGADPEVQGPAFNWRVVLARCVMLFHLFLFFL</sequence>
<accession>A0ABP0MEN1</accession>
<dbReference type="EMBL" id="CAXAMN010017191">
    <property type="protein sequence ID" value="CAK9049949.1"/>
    <property type="molecule type" value="Genomic_DNA"/>
</dbReference>
<dbReference type="Proteomes" id="UP001642484">
    <property type="component" value="Unassembled WGS sequence"/>
</dbReference>
<comment type="caution">
    <text evidence="1">The sequence shown here is derived from an EMBL/GenBank/DDBJ whole genome shotgun (WGS) entry which is preliminary data.</text>
</comment>
<organism evidence="1 2">
    <name type="scientific">Durusdinium trenchii</name>
    <dbReference type="NCBI Taxonomy" id="1381693"/>
    <lineage>
        <taxon>Eukaryota</taxon>
        <taxon>Sar</taxon>
        <taxon>Alveolata</taxon>
        <taxon>Dinophyceae</taxon>
        <taxon>Suessiales</taxon>
        <taxon>Symbiodiniaceae</taxon>
        <taxon>Durusdinium</taxon>
    </lineage>
</organism>
<reference evidence="1 2" key="1">
    <citation type="submission" date="2024-02" db="EMBL/GenBank/DDBJ databases">
        <authorList>
            <person name="Chen Y."/>
            <person name="Shah S."/>
            <person name="Dougan E. K."/>
            <person name="Thang M."/>
            <person name="Chan C."/>
        </authorList>
    </citation>
    <scope>NUCLEOTIDE SEQUENCE [LARGE SCALE GENOMIC DNA]</scope>
</reference>
<name>A0ABP0MEN1_9DINO</name>
<evidence type="ECO:0000313" key="2">
    <source>
        <dbReference type="Proteomes" id="UP001642484"/>
    </source>
</evidence>